<keyword evidence="1" id="KW-0812">Transmembrane</keyword>
<dbReference type="Pfam" id="PF07332">
    <property type="entry name" value="Phage_holin_3_6"/>
    <property type="match status" value="1"/>
</dbReference>
<gene>
    <name evidence="2" type="ORF">AKJ08_2143</name>
</gene>
<keyword evidence="1" id="KW-0472">Membrane</keyword>
<feature type="transmembrane region" description="Helical" evidence="1">
    <location>
        <begin position="56"/>
        <end position="81"/>
    </location>
</feature>
<keyword evidence="3" id="KW-1185">Reference proteome</keyword>
<dbReference type="KEGG" id="vin:AKJ08_2143"/>
<dbReference type="AlphaFoldDB" id="A0A0K1PEC5"/>
<evidence type="ECO:0000313" key="2">
    <source>
        <dbReference type="EMBL" id="AKU91756.1"/>
    </source>
</evidence>
<dbReference type="EMBL" id="CP012332">
    <property type="protein sequence ID" value="AKU91756.1"/>
    <property type="molecule type" value="Genomic_DNA"/>
</dbReference>
<evidence type="ECO:0000256" key="1">
    <source>
        <dbReference type="SAM" id="Phobius"/>
    </source>
</evidence>
<keyword evidence="1" id="KW-1133">Transmembrane helix</keyword>
<dbReference type="Proteomes" id="UP000055590">
    <property type="component" value="Chromosome"/>
</dbReference>
<feature type="transmembrane region" description="Helical" evidence="1">
    <location>
        <begin position="87"/>
        <end position="108"/>
    </location>
</feature>
<dbReference type="InterPro" id="IPR009937">
    <property type="entry name" value="Phage_holin_3_6"/>
</dbReference>
<evidence type="ECO:0000313" key="3">
    <source>
        <dbReference type="Proteomes" id="UP000055590"/>
    </source>
</evidence>
<accession>A0A0K1PEC5</accession>
<proteinExistence type="predicted"/>
<sequence length="146" mass="15609">METSAERAARPRSSPETTLGGELRSAIDAVGRLVRDHIDLAKLEIREEAKKASIDVGLGLAAIPFGLAALIMLDVALAIGLSSWVHGAWAFLIVGGLNLIIGGGLGTFSAARLSRKRRLEALEAELDNNRSFAAQLRSRLRAGRLR</sequence>
<organism evidence="2 3">
    <name type="scientific">Vulgatibacter incomptus</name>
    <dbReference type="NCBI Taxonomy" id="1391653"/>
    <lineage>
        <taxon>Bacteria</taxon>
        <taxon>Pseudomonadati</taxon>
        <taxon>Myxococcota</taxon>
        <taxon>Myxococcia</taxon>
        <taxon>Myxococcales</taxon>
        <taxon>Cystobacterineae</taxon>
        <taxon>Vulgatibacteraceae</taxon>
        <taxon>Vulgatibacter</taxon>
    </lineage>
</organism>
<dbReference type="RefSeq" id="WP_050726023.1">
    <property type="nucleotide sequence ID" value="NZ_CP012332.1"/>
</dbReference>
<protein>
    <recommendedName>
        <fullName evidence="4">Integral membrane protein</fullName>
    </recommendedName>
</protein>
<evidence type="ECO:0008006" key="4">
    <source>
        <dbReference type="Google" id="ProtNLM"/>
    </source>
</evidence>
<name>A0A0K1PEC5_9BACT</name>
<reference evidence="2 3" key="1">
    <citation type="submission" date="2015-08" db="EMBL/GenBank/DDBJ databases">
        <authorList>
            <person name="Babu N.S."/>
            <person name="Beckwith C.J."/>
            <person name="Beseler K.G."/>
            <person name="Brison A."/>
            <person name="Carone J.V."/>
            <person name="Caskin T.P."/>
            <person name="Diamond M."/>
            <person name="Durham M.E."/>
            <person name="Foxe J.M."/>
            <person name="Go M."/>
            <person name="Henderson B.A."/>
            <person name="Jones I.B."/>
            <person name="McGettigan J.A."/>
            <person name="Micheletti S.J."/>
            <person name="Nasrallah M.E."/>
            <person name="Ortiz D."/>
            <person name="Piller C.R."/>
            <person name="Privatt S.R."/>
            <person name="Schneider S.L."/>
            <person name="Sharp S."/>
            <person name="Smith T.C."/>
            <person name="Stanton J.D."/>
            <person name="Ullery H.E."/>
            <person name="Wilson R.J."/>
            <person name="Serrano M.G."/>
            <person name="Buck G."/>
            <person name="Lee V."/>
            <person name="Wang Y."/>
            <person name="Carvalho R."/>
            <person name="Voegtly L."/>
            <person name="Shi R."/>
            <person name="Duckworth R."/>
            <person name="Johnson A."/>
            <person name="Loviza R."/>
            <person name="Walstead R."/>
            <person name="Shah Z."/>
            <person name="Kiflezghi M."/>
            <person name="Wade K."/>
            <person name="Ball S.L."/>
            <person name="Bradley K.W."/>
            <person name="Asai D.J."/>
            <person name="Bowman C.A."/>
            <person name="Russell D.A."/>
            <person name="Pope W.H."/>
            <person name="Jacobs-Sera D."/>
            <person name="Hendrix R.W."/>
            <person name="Hatfull G.F."/>
        </authorList>
    </citation>
    <scope>NUCLEOTIDE SEQUENCE [LARGE SCALE GENOMIC DNA]</scope>
    <source>
        <strain evidence="2 3">DSM 27710</strain>
    </source>
</reference>